<feature type="chain" id="PRO_5042089577" description="Beta-glucuronidase" evidence="6">
    <location>
        <begin position="21"/>
        <end position="617"/>
    </location>
</feature>
<dbReference type="PANTHER" id="PTHR10066">
    <property type="entry name" value="BETA-GLUCURONIDASE"/>
    <property type="match status" value="1"/>
</dbReference>
<keyword evidence="5" id="KW-0326">Glycosidase</keyword>
<dbReference type="Proteomes" id="UP001207408">
    <property type="component" value="Unassembled WGS sequence"/>
</dbReference>
<dbReference type="EMBL" id="JAPDPI010000044">
    <property type="protein sequence ID" value="MCW3807353.1"/>
    <property type="molecule type" value="Genomic_DNA"/>
</dbReference>
<dbReference type="AlphaFoldDB" id="A0AAE3SL90"/>
<proteinExistence type="inferred from homology"/>
<dbReference type="InterPro" id="IPR006103">
    <property type="entry name" value="Glyco_hydro_2_cat"/>
</dbReference>
<keyword evidence="6" id="KW-0732">Signal</keyword>
<evidence type="ECO:0000256" key="1">
    <source>
        <dbReference type="ARBA" id="ARBA00007401"/>
    </source>
</evidence>
<dbReference type="PANTHER" id="PTHR10066:SF67">
    <property type="entry name" value="BETA-GLUCURONIDASE"/>
    <property type="match status" value="1"/>
</dbReference>
<gene>
    <name evidence="10" type="ORF">OM074_17075</name>
</gene>
<dbReference type="InterPro" id="IPR006101">
    <property type="entry name" value="Glyco_hydro_2"/>
</dbReference>
<dbReference type="PRINTS" id="PR00132">
    <property type="entry name" value="GLHYDRLASE2"/>
</dbReference>
<comment type="caution">
    <text evidence="10">The sequence shown here is derived from an EMBL/GenBank/DDBJ whole genome shotgun (WGS) entry which is preliminary data.</text>
</comment>
<dbReference type="InterPro" id="IPR013783">
    <property type="entry name" value="Ig-like_fold"/>
</dbReference>
<evidence type="ECO:0000313" key="10">
    <source>
        <dbReference type="EMBL" id="MCW3807353.1"/>
    </source>
</evidence>
<feature type="signal peptide" evidence="6">
    <location>
        <begin position="1"/>
        <end position="20"/>
    </location>
</feature>
<dbReference type="GO" id="GO:0005975">
    <property type="term" value="P:carbohydrate metabolic process"/>
    <property type="evidence" value="ECO:0007669"/>
    <property type="project" value="InterPro"/>
</dbReference>
<dbReference type="Gene3D" id="3.20.20.80">
    <property type="entry name" value="Glycosidases"/>
    <property type="match status" value="1"/>
</dbReference>
<dbReference type="GO" id="GO:0019391">
    <property type="term" value="P:glucuronoside catabolic process"/>
    <property type="evidence" value="ECO:0007669"/>
    <property type="project" value="TreeGrafter"/>
</dbReference>
<dbReference type="Gene3D" id="2.60.120.260">
    <property type="entry name" value="Galactose-binding domain-like"/>
    <property type="match status" value="1"/>
</dbReference>
<dbReference type="GO" id="GO:0004566">
    <property type="term" value="F:beta-glucuronidase activity"/>
    <property type="evidence" value="ECO:0007669"/>
    <property type="project" value="UniProtKB-EC"/>
</dbReference>
<dbReference type="InterPro" id="IPR006104">
    <property type="entry name" value="Glyco_hydro_2_N"/>
</dbReference>
<evidence type="ECO:0000256" key="4">
    <source>
        <dbReference type="ARBA" id="ARBA00022801"/>
    </source>
</evidence>
<dbReference type="InterPro" id="IPR017853">
    <property type="entry name" value="GH"/>
</dbReference>
<feature type="domain" description="Glycoside hydrolase family 2 immunoglobulin-like beta-sandwich" evidence="7">
    <location>
        <begin position="205"/>
        <end position="302"/>
    </location>
</feature>
<dbReference type="SUPFAM" id="SSF51445">
    <property type="entry name" value="(Trans)glycosidases"/>
    <property type="match status" value="1"/>
</dbReference>
<evidence type="ECO:0000256" key="2">
    <source>
        <dbReference type="ARBA" id="ARBA00012761"/>
    </source>
</evidence>
<dbReference type="Pfam" id="PF00703">
    <property type="entry name" value="Glyco_hydro_2"/>
    <property type="match status" value="1"/>
</dbReference>
<dbReference type="InterPro" id="IPR008979">
    <property type="entry name" value="Galactose-bd-like_sf"/>
</dbReference>
<evidence type="ECO:0000259" key="9">
    <source>
        <dbReference type="Pfam" id="PF02837"/>
    </source>
</evidence>
<keyword evidence="11" id="KW-1185">Reference proteome</keyword>
<evidence type="ECO:0000256" key="3">
    <source>
        <dbReference type="ARBA" id="ARBA00016205"/>
    </source>
</evidence>
<accession>A0AAE3SL90</accession>
<evidence type="ECO:0000313" key="11">
    <source>
        <dbReference type="Proteomes" id="UP001207408"/>
    </source>
</evidence>
<evidence type="ECO:0000259" key="7">
    <source>
        <dbReference type="Pfam" id="PF00703"/>
    </source>
</evidence>
<evidence type="ECO:0000256" key="5">
    <source>
        <dbReference type="ARBA" id="ARBA00023295"/>
    </source>
</evidence>
<feature type="domain" description="Glycoside hydrolase family 2 catalytic" evidence="8">
    <location>
        <begin position="307"/>
        <end position="611"/>
    </location>
</feature>
<name>A0AAE3SL90_9BACT</name>
<dbReference type="SUPFAM" id="SSF49785">
    <property type="entry name" value="Galactose-binding domain-like"/>
    <property type="match status" value="1"/>
</dbReference>
<dbReference type="GO" id="GO:0030246">
    <property type="term" value="F:carbohydrate binding"/>
    <property type="evidence" value="ECO:0007669"/>
    <property type="project" value="TreeGrafter"/>
</dbReference>
<dbReference type="Pfam" id="PF02836">
    <property type="entry name" value="Glyco_hydro_2_C"/>
    <property type="match status" value="1"/>
</dbReference>
<dbReference type="Pfam" id="PF02837">
    <property type="entry name" value="Glyco_hydro_2_N"/>
    <property type="match status" value="1"/>
</dbReference>
<organism evidence="10 11">
    <name type="scientific">Plebeiibacterium marinum</name>
    <dbReference type="NCBI Taxonomy" id="2992111"/>
    <lineage>
        <taxon>Bacteria</taxon>
        <taxon>Pseudomonadati</taxon>
        <taxon>Bacteroidota</taxon>
        <taxon>Bacteroidia</taxon>
        <taxon>Marinilabiliales</taxon>
        <taxon>Marinilabiliaceae</taxon>
        <taxon>Plebeiibacterium</taxon>
    </lineage>
</organism>
<dbReference type="InterPro" id="IPR036156">
    <property type="entry name" value="Beta-gal/glucu_dom_sf"/>
</dbReference>
<dbReference type="SUPFAM" id="SSF49303">
    <property type="entry name" value="beta-Galactosidase/glucuronidase domain"/>
    <property type="match status" value="1"/>
</dbReference>
<comment type="similarity">
    <text evidence="1">Belongs to the glycosyl hydrolase 2 family.</text>
</comment>
<evidence type="ECO:0000259" key="8">
    <source>
        <dbReference type="Pfam" id="PF02836"/>
    </source>
</evidence>
<feature type="domain" description="Glycosyl hydrolases family 2 sugar binding" evidence="9">
    <location>
        <begin position="43"/>
        <end position="202"/>
    </location>
</feature>
<dbReference type="InterPro" id="IPR006102">
    <property type="entry name" value="Ig-like_GH2"/>
</dbReference>
<dbReference type="EC" id="3.2.1.31" evidence="2"/>
<dbReference type="RefSeq" id="WP_301201679.1">
    <property type="nucleotide sequence ID" value="NZ_JAPDPI010000044.1"/>
</dbReference>
<keyword evidence="4" id="KW-0378">Hydrolase</keyword>
<dbReference type="Gene3D" id="2.60.40.10">
    <property type="entry name" value="Immunoglobulins"/>
    <property type="match status" value="1"/>
</dbReference>
<evidence type="ECO:0000256" key="6">
    <source>
        <dbReference type="SAM" id="SignalP"/>
    </source>
</evidence>
<sequence length="617" mass="70321">MKTKYIIFLLLICFVINAQAQEFKYANPKDMALFPQRNETRDMRKLSGIWKFKKDENNIGISEKWYNGLTGFKSIAVPGSWNDQFTDMRDYRDWVWYETEYNIPGSWKGEQVYLRIGEASYAAKVWVNGHPVGMHEGGFVPFAFDVTPFVNWDGSNRISIQVENSIKPNRLPGDGVNNIAVSEYDIFPYAGLNRDVWLYSVPSEVSIKDITIRPDIKEKDGILNIMVELSRNNNIGGQLVVSGDGKQIEKNIKFEDGHAQVSIKIPNAKLWSPDNPFLYTVAVRIGGKKKTIDVYSLETGIRTITTDNKNILLNGKPIKLRGFGKQQDFPIYGRGSTLPAMVKDIELLKWMGANTFRTSDYPHDEMNYHIADKEGILIIDETPAIGLFSTIDTTALKKIENISYQYLTEMILRDKNHPSVIMWSLANGPKNTILNNAEGQGQEIAYDLFAKYINKAKEIDPTRLVMFMGDEDGFTDWFGLSDVICINRFEGWSKSNGQIAEGVKNVCKELDNLHKTFNKPCLLTQFGASSIAGEHALQPEMYSEEYQKSLIKAYLDMANTKDYISGMIISNFADYKTPQSIIRLRGYNTKGVFTRDRRPKAAAQIIRERWNLDKTKY</sequence>
<protein>
    <recommendedName>
        <fullName evidence="3">Beta-glucuronidase</fullName>
        <ecNumber evidence="2">3.2.1.31</ecNumber>
    </recommendedName>
</protein>
<reference evidence="10" key="1">
    <citation type="submission" date="2022-10" db="EMBL/GenBank/DDBJ databases">
        <authorList>
            <person name="Yu W.X."/>
        </authorList>
    </citation>
    <scope>NUCLEOTIDE SEQUENCE</scope>
    <source>
        <strain evidence="10">D04</strain>
    </source>
</reference>